<dbReference type="Proteomes" id="UP000730618">
    <property type="component" value="Unassembled WGS sequence"/>
</dbReference>
<keyword evidence="1 2" id="KW-0808">Transferase</keyword>
<comment type="similarity">
    <text evidence="1">Belongs to the KptA/TPT1 family.</text>
</comment>
<proteinExistence type="inferred from homology"/>
<organism evidence="2 3">
    <name type="scientific">Paenibacillus allorhizosphaerae</name>
    <dbReference type="NCBI Taxonomy" id="2849866"/>
    <lineage>
        <taxon>Bacteria</taxon>
        <taxon>Bacillati</taxon>
        <taxon>Bacillota</taxon>
        <taxon>Bacilli</taxon>
        <taxon>Bacillales</taxon>
        <taxon>Paenibacillaceae</taxon>
        <taxon>Paenibacillus</taxon>
    </lineage>
</organism>
<sequence length="191" mass="21420">MKTMLNQAQEKSLSKFMTKLLRHTPEDYGIVLDPEDGSCAVSALLEAIHAQPKWSGIQLEDIEQVVRHSDKQRFEIEGGRIRARYGHSHNKVSYEPSEPPTALYHGTNKKALPAILQQGLSPMSRQYVHLSEGTHFATLAGTRRGELVILRVDTLHAKQSGATFYYAGNEVWLADQVPPESCKVWDPQGKE</sequence>
<gene>
    <name evidence="1 2" type="primary">kptA</name>
    <name evidence="2" type="ORF">PAECIP111802_03522</name>
</gene>
<dbReference type="PANTHER" id="PTHR12684">
    <property type="entry name" value="PUTATIVE PHOSPHOTRANSFERASE"/>
    <property type="match status" value="1"/>
</dbReference>
<name>A0ABN7TPQ6_9BACL</name>
<keyword evidence="1" id="KW-0520">NAD</keyword>
<evidence type="ECO:0000256" key="1">
    <source>
        <dbReference type="HAMAP-Rule" id="MF_00299"/>
    </source>
</evidence>
<dbReference type="EC" id="2.7.1.-" evidence="1"/>
<evidence type="ECO:0000313" key="3">
    <source>
        <dbReference type="Proteomes" id="UP000730618"/>
    </source>
</evidence>
<dbReference type="InterPro" id="IPR002745">
    <property type="entry name" value="Ptrans_KptA/Tpt1"/>
</dbReference>
<dbReference type="EMBL" id="CAJVCE010000009">
    <property type="protein sequence ID" value="CAG7645459.1"/>
    <property type="molecule type" value="Genomic_DNA"/>
</dbReference>
<accession>A0ABN7TPQ6</accession>
<comment type="caution">
    <text evidence="2">The sequence shown here is derived from an EMBL/GenBank/DDBJ whole genome shotgun (WGS) entry which is preliminary data.</text>
</comment>
<keyword evidence="3" id="KW-1185">Reference proteome</keyword>
<dbReference type="GO" id="GO:0016740">
    <property type="term" value="F:transferase activity"/>
    <property type="evidence" value="ECO:0007669"/>
    <property type="project" value="UniProtKB-KW"/>
</dbReference>
<reference evidence="2 3" key="1">
    <citation type="submission" date="2021-06" db="EMBL/GenBank/DDBJ databases">
        <authorList>
            <person name="Criscuolo A."/>
        </authorList>
    </citation>
    <scope>NUCLEOTIDE SEQUENCE [LARGE SCALE GENOMIC DNA]</scope>
    <source>
        <strain evidence="3">CIP 111802</strain>
    </source>
</reference>
<dbReference type="PANTHER" id="PTHR12684:SF2">
    <property type="entry name" value="TRNA 2'-PHOSPHOTRANSFERASE 1"/>
    <property type="match status" value="1"/>
</dbReference>
<dbReference type="InterPro" id="IPR022928">
    <property type="entry name" value="RNA_2'-PTrans_KptA"/>
</dbReference>
<comment type="function">
    <text evidence="1">Removes the 2'-phosphate from RNA via an intermediate in which the phosphate is ADP-ribosylated by NAD followed by a presumed transesterification to release the RNA and generate ADP-ribose 1''-2''-cyclic phosphate (APPR&gt;P). May function as an ADP-ribosylase.</text>
</comment>
<protein>
    <recommendedName>
        <fullName evidence="1">Probable RNA 2'-phosphotransferase</fullName>
        <ecNumber evidence="1">2.7.1.-</ecNumber>
    </recommendedName>
</protein>
<dbReference type="HAMAP" id="MF_00299">
    <property type="entry name" value="KptA"/>
    <property type="match status" value="1"/>
</dbReference>
<dbReference type="Pfam" id="PF01885">
    <property type="entry name" value="PTS_2-RNA"/>
    <property type="match status" value="1"/>
</dbReference>
<evidence type="ECO:0000313" key="2">
    <source>
        <dbReference type="EMBL" id="CAG7645459.1"/>
    </source>
</evidence>